<evidence type="ECO:0000259" key="7">
    <source>
        <dbReference type="Pfam" id="PF01171"/>
    </source>
</evidence>
<keyword evidence="3" id="KW-0819">tRNA processing</keyword>
<keyword evidence="5" id="KW-0067">ATP-binding</keyword>
<evidence type="ECO:0000313" key="9">
    <source>
        <dbReference type="Proteomes" id="UP000007148"/>
    </source>
</evidence>
<reference evidence="8" key="2">
    <citation type="submission" date="2011-05" db="EMBL/GenBank/DDBJ databases">
        <authorList>
            <person name="MIPS"/>
        </authorList>
    </citation>
    <scope>NUCLEOTIDE SEQUENCE</scope>
    <source>
        <strain evidence="8">DSM 11827</strain>
    </source>
</reference>
<dbReference type="CDD" id="cd01992">
    <property type="entry name" value="TilS_N"/>
    <property type="match status" value="1"/>
</dbReference>
<dbReference type="PANTHER" id="PTHR43033:SF1">
    <property type="entry name" value="TRNA(ILE)-LYSIDINE SYNTHASE-RELATED"/>
    <property type="match status" value="1"/>
</dbReference>
<dbReference type="InterPro" id="IPR011063">
    <property type="entry name" value="TilS/TtcA_N"/>
</dbReference>
<dbReference type="GO" id="GO:0032267">
    <property type="term" value="F:tRNA(Ile)-lysidine synthase activity"/>
    <property type="evidence" value="ECO:0007669"/>
    <property type="project" value="UniProtKB-EC"/>
</dbReference>
<evidence type="ECO:0000256" key="1">
    <source>
        <dbReference type="ARBA" id="ARBA00013267"/>
    </source>
</evidence>
<comment type="catalytic activity">
    <reaction evidence="6">
        <text>cytidine(34) in tRNA(Ile2) + L-lysine + ATP = lysidine(34) in tRNA(Ile2) + AMP + diphosphate + H(+)</text>
        <dbReference type="Rhea" id="RHEA:43744"/>
        <dbReference type="Rhea" id="RHEA-COMP:10625"/>
        <dbReference type="Rhea" id="RHEA-COMP:10670"/>
        <dbReference type="ChEBI" id="CHEBI:15378"/>
        <dbReference type="ChEBI" id="CHEBI:30616"/>
        <dbReference type="ChEBI" id="CHEBI:32551"/>
        <dbReference type="ChEBI" id="CHEBI:33019"/>
        <dbReference type="ChEBI" id="CHEBI:82748"/>
        <dbReference type="ChEBI" id="CHEBI:83665"/>
        <dbReference type="ChEBI" id="CHEBI:456215"/>
        <dbReference type="EC" id="6.3.4.19"/>
    </reaction>
</comment>
<name>G4TL91_SERID</name>
<evidence type="ECO:0000256" key="3">
    <source>
        <dbReference type="ARBA" id="ARBA00022694"/>
    </source>
</evidence>
<gene>
    <name evidence="8" type="ORF">PIIN_06020</name>
</gene>
<keyword evidence="4" id="KW-0547">Nucleotide-binding</keyword>
<dbReference type="EC" id="6.3.4.19" evidence="1"/>
<dbReference type="eggNOG" id="ENOG502QQNE">
    <property type="taxonomic scope" value="Eukaryota"/>
</dbReference>
<dbReference type="GO" id="GO:0008033">
    <property type="term" value="P:tRNA processing"/>
    <property type="evidence" value="ECO:0007669"/>
    <property type="project" value="UniProtKB-KW"/>
</dbReference>
<sequence length="500" mass="57279">MKQETDDPNLKGLGLVAIHIDHGFRSKSTQDAQHCENWAKSRSIPLVTCKIPWGEPPFPKLKSLNEHKEEMARLARMQLLFWVMQEKKASTILMAHHLDDQIETSVMRYRRLKDRTFASGITPLGLAGMRPCRRWGMGLPPKSGLGFFGAEGMNHWISRPLLEVPKSRIIQTAKDDGLIWVEDESNDDVHFTERNSIRAQIRVAPESIWLLAPQLPPYSPFEDGNHLPLVDKVNRHIEVRDEVENEADVYLRKHTGFGPEGTFHLVTSKSTSPSGNVRLAVVSRILRYVSPHPWGSPQAEAGRDRAKLRRIADAIWPYRDEAEEETFWKANLAGTRRKFSGGGFVLWHPTPWTSVTKVLSQGYVADTRGLDSIIRYDEAFGWLAQRQPTHKFCPATVDITEKLESREPFSVLWDCRWLLEFSSNAIDVLQHSQQFRAMARDAPERRDRYFITAGDQFWRPSVSYQNARVHKGPVLQLAQSFGDLQVPAVTMRFVRTMERL</sequence>
<dbReference type="HOGENOM" id="CLU_035256_0_0_1"/>
<dbReference type="EMBL" id="CAFZ01000147">
    <property type="protein sequence ID" value="CCA72084.1"/>
    <property type="molecule type" value="Genomic_DNA"/>
</dbReference>
<evidence type="ECO:0000256" key="4">
    <source>
        <dbReference type="ARBA" id="ARBA00022741"/>
    </source>
</evidence>
<dbReference type="OMA" id="GPWGAVW"/>
<dbReference type="STRING" id="1109443.G4TL91"/>
<evidence type="ECO:0000256" key="5">
    <source>
        <dbReference type="ARBA" id="ARBA00022840"/>
    </source>
</evidence>
<evidence type="ECO:0000256" key="6">
    <source>
        <dbReference type="ARBA" id="ARBA00048539"/>
    </source>
</evidence>
<dbReference type="Pfam" id="PF01171">
    <property type="entry name" value="ATP_bind_3"/>
    <property type="match status" value="1"/>
</dbReference>
<comment type="caution">
    <text evidence="8">The sequence shown here is derived from an EMBL/GenBank/DDBJ whole genome shotgun (WGS) entry which is preliminary data.</text>
</comment>
<protein>
    <recommendedName>
        <fullName evidence="1">tRNA(Ile)-lysidine synthetase</fullName>
        <ecNumber evidence="1">6.3.4.19</ecNumber>
    </recommendedName>
</protein>
<keyword evidence="9" id="KW-1185">Reference proteome</keyword>
<dbReference type="OrthoDB" id="434144at2759"/>
<accession>G4TL91</accession>
<evidence type="ECO:0000256" key="2">
    <source>
        <dbReference type="ARBA" id="ARBA00022598"/>
    </source>
</evidence>
<dbReference type="InterPro" id="IPR012094">
    <property type="entry name" value="tRNA_Ile_lys_synt"/>
</dbReference>
<dbReference type="InterPro" id="IPR012795">
    <property type="entry name" value="tRNA_Ile_lys_synt_N"/>
</dbReference>
<dbReference type="SUPFAM" id="SSF52402">
    <property type="entry name" value="Adenine nucleotide alpha hydrolases-like"/>
    <property type="match status" value="1"/>
</dbReference>
<dbReference type="NCBIfam" id="TIGR02432">
    <property type="entry name" value="lysidine_TilS_N"/>
    <property type="match status" value="1"/>
</dbReference>
<dbReference type="AlphaFoldDB" id="G4TL91"/>
<evidence type="ECO:0000313" key="8">
    <source>
        <dbReference type="EMBL" id="CCA72084.1"/>
    </source>
</evidence>
<dbReference type="InterPro" id="IPR014729">
    <property type="entry name" value="Rossmann-like_a/b/a_fold"/>
</dbReference>
<dbReference type="Proteomes" id="UP000007148">
    <property type="component" value="Unassembled WGS sequence"/>
</dbReference>
<dbReference type="PANTHER" id="PTHR43033">
    <property type="entry name" value="TRNA(ILE)-LYSIDINE SYNTHASE-RELATED"/>
    <property type="match status" value="1"/>
</dbReference>
<dbReference type="GO" id="GO:0005524">
    <property type="term" value="F:ATP binding"/>
    <property type="evidence" value="ECO:0007669"/>
    <property type="project" value="UniProtKB-KW"/>
</dbReference>
<reference evidence="8" key="1">
    <citation type="journal article" date="2011" name="PLoS Pathog.">
        <title>Endophytic Life Strategies Decoded by Genome and Transcriptome Analyses of the Mutualistic Root Symbiont Piriformospora indica.</title>
        <authorList>
            <person name="Zuccaro A."/>
            <person name="Lahrmann U."/>
            <person name="Guldener U."/>
            <person name="Langen G."/>
            <person name="Pfiffi S."/>
            <person name="Biedenkopf D."/>
            <person name="Wong P."/>
            <person name="Samans B."/>
            <person name="Grimm C."/>
            <person name="Basiewicz M."/>
            <person name="Murat C."/>
            <person name="Martin F."/>
            <person name="Kogel K.H."/>
        </authorList>
    </citation>
    <scope>NUCLEOTIDE SEQUENCE [LARGE SCALE GENOMIC DNA]</scope>
    <source>
        <strain evidence="8">DSM 11827</strain>
    </source>
</reference>
<keyword evidence="2" id="KW-0436">Ligase</keyword>
<proteinExistence type="predicted"/>
<organism evidence="8 9">
    <name type="scientific">Serendipita indica (strain DSM 11827)</name>
    <name type="common">Root endophyte fungus</name>
    <name type="synonym">Piriformospora indica</name>
    <dbReference type="NCBI Taxonomy" id="1109443"/>
    <lineage>
        <taxon>Eukaryota</taxon>
        <taxon>Fungi</taxon>
        <taxon>Dikarya</taxon>
        <taxon>Basidiomycota</taxon>
        <taxon>Agaricomycotina</taxon>
        <taxon>Agaricomycetes</taxon>
        <taxon>Sebacinales</taxon>
        <taxon>Serendipitaceae</taxon>
        <taxon>Serendipita</taxon>
    </lineage>
</organism>
<dbReference type="InParanoid" id="G4TL91"/>
<dbReference type="Gene3D" id="3.40.50.620">
    <property type="entry name" value="HUPs"/>
    <property type="match status" value="1"/>
</dbReference>
<feature type="domain" description="tRNA(Ile)-lysidine/2-thiocytidine synthase N-terminal" evidence="7">
    <location>
        <begin position="13"/>
        <end position="199"/>
    </location>
</feature>